<reference evidence="3" key="1">
    <citation type="submission" date="2007-10" db="EMBL/GenBank/DDBJ databases">
        <title>Complete sequence of chromosome of Desulforudis audaxviator MP104C.</title>
        <authorList>
            <person name="Copeland A."/>
            <person name="Lucas S."/>
            <person name="Lapidus A."/>
            <person name="Barry K."/>
            <person name="Glavina del Rio T."/>
            <person name="Dalin E."/>
            <person name="Tice H."/>
            <person name="Bruce D."/>
            <person name="Pitluck S."/>
            <person name="Lowry S.R."/>
            <person name="Larimer F."/>
            <person name="Land M.L."/>
            <person name="Hauser L."/>
            <person name="Kyrpides N."/>
            <person name="Ivanova N.N."/>
            <person name="Richardson P."/>
        </authorList>
    </citation>
    <scope>NUCLEOTIDE SEQUENCE [LARGE SCALE GENOMIC DNA]</scope>
    <source>
        <strain evidence="3">MP104C</strain>
    </source>
</reference>
<dbReference type="KEGG" id="dau:Daud_1107"/>
<dbReference type="HOGENOM" id="CLU_048251_0_1_9"/>
<dbReference type="eggNOG" id="COG1307">
    <property type="taxonomic scope" value="Bacteria"/>
</dbReference>
<name>B1I3R1_DESAP</name>
<evidence type="ECO:0000256" key="1">
    <source>
        <dbReference type="ARBA" id="ARBA00023121"/>
    </source>
</evidence>
<organism evidence="2 3">
    <name type="scientific">Desulforudis audaxviator (strain MP104C)</name>
    <dbReference type="NCBI Taxonomy" id="477974"/>
    <lineage>
        <taxon>Bacteria</taxon>
        <taxon>Bacillati</taxon>
        <taxon>Bacillota</taxon>
        <taxon>Clostridia</taxon>
        <taxon>Thermoanaerobacterales</taxon>
        <taxon>Candidatus Desulforudaceae</taxon>
        <taxon>Candidatus Desulforudis</taxon>
    </lineage>
</organism>
<dbReference type="NCBIfam" id="TIGR00762">
    <property type="entry name" value="DegV"/>
    <property type="match status" value="1"/>
</dbReference>
<dbReference type="PANTHER" id="PTHR33434">
    <property type="entry name" value="DEGV DOMAIN-CONTAINING PROTEIN DR_1986-RELATED"/>
    <property type="match status" value="1"/>
</dbReference>
<dbReference type="STRING" id="477974.Daud_1107"/>
<keyword evidence="3" id="KW-1185">Reference proteome</keyword>
<gene>
    <name evidence="2" type="ordered locus">Daud_1107</name>
</gene>
<dbReference type="EMBL" id="CP000860">
    <property type="protein sequence ID" value="ACA59618.1"/>
    <property type="molecule type" value="Genomic_DNA"/>
</dbReference>
<dbReference type="Pfam" id="PF02645">
    <property type="entry name" value="DegV"/>
    <property type="match status" value="1"/>
</dbReference>
<dbReference type="Proteomes" id="UP000008544">
    <property type="component" value="Chromosome"/>
</dbReference>
<dbReference type="OrthoDB" id="9780216at2"/>
<dbReference type="InterPro" id="IPR003797">
    <property type="entry name" value="DegV"/>
</dbReference>
<keyword evidence="1" id="KW-0446">Lipid-binding</keyword>
<dbReference type="PROSITE" id="PS51482">
    <property type="entry name" value="DEGV"/>
    <property type="match status" value="1"/>
</dbReference>
<dbReference type="InterPro" id="IPR043168">
    <property type="entry name" value="DegV_C"/>
</dbReference>
<dbReference type="Gene3D" id="3.30.1180.10">
    <property type="match status" value="1"/>
</dbReference>
<evidence type="ECO:0000313" key="3">
    <source>
        <dbReference type="Proteomes" id="UP000008544"/>
    </source>
</evidence>
<reference evidence="2 3" key="2">
    <citation type="journal article" date="2008" name="Science">
        <title>Environmental genomics reveals a single-species ecosystem deep within Earth.</title>
        <authorList>
            <person name="Chivian D."/>
            <person name="Brodie E.L."/>
            <person name="Alm E.J."/>
            <person name="Culley D.E."/>
            <person name="Dehal P.S."/>
            <person name="Desantis T.Z."/>
            <person name="Gihring T.M."/>
            <person name="Lapidus A."/>
            <person name="Lin L.H."/>
            <person name="Lowry S.R."/>
            <person name="Moser D.P."/>
            <person name="Richardson P.M."/>
            <person name="Southam G."/>
            <person name="Wanger G."/>
            <person name="Pratt L.M."/>
            <person name="Andersen G.L."/>
            <person name="Hazen T.C."/>
            <person name="Brockman F.J."/>
            <person name="Arkin A.P."/>
            <person name="Onstott T.C."/>
        </authorList>
    </citation>
    <scope>NUCLEOTIDE SEQUENCE [LARGE SCALE GENOMIC DNA]</scope>
    <source>
        <strain evidence="2 3">MP104C</strain>
    </source>
</reference>
<dbReference type="SUPFAM" id="SSF82549">
    <property type="entry name" value="DAK1/DegV-like"/>
    <property type="match status" value="1"/>
</dbReference>
<dbReference type="AlphaFoldDB" id="B1I3R1"/>
<dbReference type="RefSeq" id="WP_012302204.1">
    <property type="nucleotide sequence ID" value="NC_010424.1"/>
</dbReference>
<dbReference type="InterPro" id="IPR050270">
    <property type="entry name" value="DegV_domain_contain"/>
</dbReference>
<dbReference type="Gene3D" id="3.40.50.10170">
    <property type="match status" value="1"/>
</dbReference>
<sequence length="282" mass="30253">MKSVHIVTDSTADIPAELAERHEITVVPLKVIFSDEEFYRDGIDLTPEQFFVRLAELPASTSQPSPAEFLDVYRPLAEQGRDIISVHISAALSGTVHSAQAARALLPDASVEVIDSKVTSIPLGMAVLAAARAAQAGLGRAEILELLNSILDSTGVYFMVDTLEYLQRGGRIGRAQGLLGTLLNIKPILMLKDGLVTPLDKVRGRAKGLERLAGVLEEAARQGPIKYGITHGNTPELFARLEEKLTTRVGFGPDLSCRVGGVIGAHVGPSVVGFSFHRDVGW</sequence>
<accession>B1I3R1</accession>
<dbReference type="PANTHER" id="PTHR33434:SF2">
    <property type="entry name" value="FATTY ACID-BINDING PROTEIN TM_1468"/>
    <property type="match status" value="1"/>
</dbReference>
<evidence type="ECO:0000313" key="2">
    <source>
        <dbReference type="EMBL" id="ACA59618.1"/>
    </source>
</evidence>
<proteinExistence type="predicted"/>
<protein>
    <submittedName>
        <fullName evidence="2">DegV family protein</fullName>
    </submittedName>
</protein>
<dbReference type="GO" id="GO:0008289">
    <property type="term" value="F:lipid binding"/>
    <property type="evidence" value="ECO:0007669"/>
    <property type="project" value="UniProtKB-KW"/>
</dbReference>